<evidence type="ECO:0000313" key="5">
    <source>
        <dbReference type="EMBL" id="KAH6685484.1"/>
    </source>
</evidence>
<proteinExistence type="inferred from homology"/>
<dbReference type="Proteomes" id="UP000770015">
    <property type="component" value="Unassembled WGS sequence"/>
</dbReference>
<keyword evidence="3" id="KW-0456">Lyase</keyword>
<dbReference type="PANTHER" id="PTHR30502:SF0">
    <property type="entry name" value="PHOSPHOENOLPYRUVATE CARBOXYLASE FAMILY PROTEIN"/>
    <property type="match status" value="1"/>
</dbReference>
<dbReference type="EMBL" id="JAGSXJ010000015">
    <property type="protein sequence ID" value="KAH6685484.1"/>
    <property type="molecule type" value="Genomic_DNA"/>
</dbReference>
<keyword evidence="5" id="KW-0418">Kinase</keyword>
<keyword evidence="2" id="KW-0479">Metal-binding</keyword>
<dbReference type="GO" id="GO:0046872">
    <property type="term" value="F:metal ion binding"/>
    <property type="evidence" value="ECO:0007669"/>
    <property type="project" value="UniProtKB-KW"/>
</dbReference>
<evidence type="ECO:0000256" key="3">
    <source>
        <dbReference type="ARBA" id="ARBA00023239"/>
    </source>
</evidence>
<dbReference type="InterPro" id="IPR050251">
    <property type="entry name" value="HpcH-HpaI_aldolase"/>
</dbReference>
<dbReference type="GO" id="GO:0005737">
    <property type="term" value="C:cytoplasm"/>
    <property type="evidence" value="ECO:0007669"/>
    <property type="project" value="TreeGrafter"/>
</dbReference>
<dbReference type="InterPro" id="IPR015813">
    <property type="entry name" value="Pyrv/PenolPyrv_kinase-like_dom"/>
</dbReference>
<dbReference type="GO" id="GO:0016301">
    <property type="term" value="F:kinase activity"/>
    <property type="evidence" value="ECO:0007669"/>
    <property type="project" value="UniProtKB-KW"/>
</dbReference>
<dbReference type="InterPro" id="IPR005000">
    <property type="entry name" value="Aldolase/citrate-lyase_domain"/>
</dbReference>
<gene>
    <name evidence="5" type="ORF">F5X68DRAFT_233228</name>
</gene>
<feature type="domain" description="HpcH/HpaI aldolase/citrate lyase" evidence="4">
    <location>
        <begin position="3"/>
        <end position="147"/>
    </location>
</feature>
<comment type="caution">
    <text evidence="5">The sequence shown here is derived from an EMBL/GenBank/DDBJ whole genome shotgun (WGS) entry which is preliminary data.</text>
</comment>
<dbReference type="PANTHER" id="PTHR30502">
    <property type="entry name" value="2-KETO-3-DEOXY-L-RHAMNONATE ALDOLASE"/>
    <property type="match status" value="1"/>
</dbReference>
<reference evidence="5" key="1">
    <citation type="journal article" date="2021" name="Nat. Commun.">
        <title>Genetic determinants of endophytism in the Arabidopsis root mycobiome.</title>
        <authorList>
            <person name="Mesny F."/>
            <person name="Miyauchi S."/>
            <person name="Thiergart T."/>
            <person name="Pickel B."/>
            <person name="Atanasova L."/>
            <person name="Karlsson M."/>
            <person name="Huettel B."/>
            <person name="Barry K.W."/>
            <person name="Haridas S."/>
            <person name="Chen C."/>
            <person name="Bauer D."/>
            <person name="Andreopoulos W."/>
            <person name="Pangilinan J."/>
            <person name="LaButti K."/>
            <person name="Riley R."/>
            <person name="Lipzen A."/>
            <person name="Clum A."/>
            <person name="Drula E."/>
            <person name="Henrissat B."/>
            <person name="Kohler A."/>
            <person name="Grigoriev I.V."/>
            <person name="Martin F.M."/>
            <person name="Hacquard S."/>
        </authorList>
    </citation>
    <scope>NUCLEOTIDE SEQUENCE</scope>
    <source>
        <strain evidence="5">MPI-SDFR-AT-0117</strain>
    </source>
</reference>
<keyword evidence="6" id="KW-1185">Reference proteome</keyword>
<name>A0A9P8V9T2_9PEZI</name>
<evidence type="ECO:0000256" key="1">
    <source>
        <dbReference type="ARBA" id="ARBA00005568"/>
    </source>
</evidence>
<dbReference type="GO" id="GO:0016832">
    <property type="term" value="F:aldehyde-lyase activity"/>
    <property type="evidence" value="ECO:0007669"/>
    <property type="project" value="TreeGrafter"/>
</dbReference>
<dbReference type="InterPro" id="IPR040442">
    <property type="entry name" value="Pyrv_kinase-like_dom_sf"/>
</dbReference>
<accession>A0A9P8V9T2</accession>
<evidence type="ECO:0000259" key="4">
    <source>
        <dbReference type="Pfam" id="PF03328"/>
    </source>
</evidence>
<evidence type="ECO:0000313" key="6">
    <source>
        <dbReference type="Proteomes" id="UP000770015"/>
    </source>
</evidence>
<sequence>MIKRALDYGAHTIIVPIYETKPQGVRGAGAIYAPAAFNQNGREYLLSANDNVIIYVQIESRKAVKNVKEITTIDGIDILFIGPNDLASSIGYVTFNHASTPEVQTAITRVLRAGLNTGKYVGHFTLSAEAAAARVGQGFHFVNYGANIIAITAKGEKKVNGGGHVVEEGGGNDVKVDIGYS</sequence>
<dbReference type="Pfam" id="PF03328">
    <property type="entry name" value="HpcH_HpaI"/>
    <property type="match status" value="1"/>
</dbReference>
<dbReference type="OrthoDB" id="1621678at2759"/>
<keyword evidence="5" id="KW-0808">Transferase</keyword>
<evidence type="ECO:0000256" key="2">
    <source>
        <dbReference type="ARBA" id="ARBA00022723"/>
    </source>
</evidence>
<dbReference type="SUPFAM" id="SSF51621">
    <property type="entry name" value="Phosphoenolpyruvate/pyruvate domain"/>
    <property type="match status" value="1"/>
</dbReference>
<keyword evidence="5" id="KW-0670">Pyruvate</keyword>
<comment type="similarity">
    <text evidence="1">Belongs to the HpcH/HpaI aldolase family.</text>
</comment>
<dbReference type="Gene3D" id="3.20.20.60">
    <property type="entry name" value="Phosphoenolpyruvate-binding domains"/>
    <property type="match status" value="1"/>
</dbReference>
<organism evidence="5 6">
    <name type="scientific">Plectosphaerella plurivora</name>
    <dbReference type="NCBI Taxonomy" id="936078"/>
    <lineage>
        <taxon>Eukaryota</taxon>
        <taxon>Fungi</taxon>
        <taxon>Dikarya</taxon>
        <taxon>Ascomycota</taxon>
        <taxon>Pezizomycotina</taxon>
        <taxon>Sordariomycetes</taxon>
        <taxon>Hypocreomycetidae</taxon>
        <taxon>Glomerellales</taxon>
        <taxon>Plectosphaerellaceae</taxon>
        <taxon>Plectosphaerella</taxon>
    </lineage>
</organism>
<dbReference type="AlphaFoldDB" id="A0A9P8V9T2"/>
<protein>
    <submittedName>
        <fullName evidence="5">Pyruvate/Phosphoenolpyruvate kinase-like domain-containing protein</fullName>
    </submittedName>
</protein>